<dbReference type="InterPro" id="IPR000413">
    <property type="entry name" value="Integrin_alpha"/>
</dbReference>
<evidence type="ECO:0000256" key="9">
    <source>
        <dbReference type="ARBA" id="ARBA00023180"/>
    </source>
</evidence>
<dbReference type="InterPro" id="IPR013519">
    <property type="entry name" value="Int_alpha_beta-p"/>
</dbReference>
<dbReference type="InterPro" id="IPR032695">
    <property type="entry name" value="Integrin_dom_sf"/>
</dbReference>
<feature type="domain" description="Integrin alpha third immunoglobulin-like" evidence="13">
    <location>
        <begin position="1084"/>
        <end position="1149"/>
    </location>
</feature>
<evidence type="ECO:0000259" key="13">
    <source>
        <dbReference type="Pfam" id="PF20806"/>
    </source>
</evidence>
<dbReference type="Pfam" id="PF20806">
    <property type="entry name" value="Integrin_A_Ig_3"/>
    <property type="match status" value="1"/>
</dbReference>
<feature type="non-terminal residue" evidence="14">
    <location>
        <position position="1"/>
    </location>
</feature>
<dbReference type="PRINTS" id="PR01185">
    <property type="entry name" value="INTEGRINA"/>
</dbReference>
<comment type="caution">
    <text evidence="11">Lacks conserved residue(s) required for the propagation of feature annotation.</text>
</comment>
<keyword evidence="7 11" id="KW-0472">Membrane</keyword>
<dbReference type="GO" id="GO:0007160">
    <property type="term" value="P:cell-matrix adhesion"/>
    <property type="evidence" value="ECO:0007669"/>
    <property type="project" value="TreeGrafter"/>
</dbReference>
<comment type="similarity">
    <text evidence="2 11">Belongs to the integrin alpha chain family.</text>
</comment>
<evidence type="ECO:0000256" key="5">
    <source>
        <dbReference type="ARBA" id="ARBA00022889"/>
    </source>
</evidence>
<dbReference type="GO" id="GO:0007229">
    <property type="term" value="P:integrin-mediated signaling pathway"/>
    <property type="evidence" value="ECO:0007669"/>
    <property type="project" value="UniProtKB-KW"/>
</dbReference>
<evidence type="ECO:0000313" key="14">
    <source>
        <dbReference type="EMBL" id="JAP44067.1"/>
    </source>
</evidence>
<dbReference type="GO" id="GO:0005178">
    <property type="term" value="F:integrin binding"/>
    <property type="evidence" value="ECO:0007669"/>
    <property type="project" value="TreeGrafter"/>
</dbReference>
<evidence type="ECO:0000256" key="6">
    <source>
        <dbReference type="ARBA" id="ARBA00023037"/>
    </source>
</evidence>
<keyword evidence="5 11" id="KW-0130">Cell adhesion</keyword>
<dbReference type="Gene3D" id="2.130.10.130">
    <property type="entry name" value="Integrin alpha, N-terminal"/>
    <property type="match status" value="1"/>
</dbReference>
<dbReference type="Gene3D" id="1.20.5.930">
    <property type="entry name" value="Bicelle-embedded integrin alpha(iib) transmembrane segment"/>
    <property type="match status" value="1"/>
</dbReference>
<keyword evidence="11" id="KW-1133">Transmembrane helix</keyword>
<protein>
    <submittedName>
        <fullName evidence="14">Integrin alpha-3</fullName>
    </submittedName>
</protein>
<feature type="transmembrane region" description="Helical" evidence="11">
    <location>
        <begin position="20"/>
        <end position="44"/>
    </location>
</feature>
<keyword evidence="9" id="KW-0325">Glycoprotein</keyword>
<accession>A0A0X3P2M0</accession>
<proteinExistence type="inferred from homology"/>
<feature type="repeat" description="FG-GAP" evidence="10">
    <location>
        <begin position="55"/>
        <end position="110"/>
    </location>
</feature>
<dbReference type="GO" id="GO:0008305">
    <property type="term" value="C:integrin complex"/>
    <property type="evidence" value="ECO:0007669"/>
    <property type="project" value="InterPro"/>
</dbReference>
<dbReference type="PANTHER" id="PTHR23220:SF122">
    <property type="entry name" value="INTEGRIN ALPHA-PS1"/>
    <property type="match status" value="1"/>
</dbReference>
<comment type="subcellular location">
    <subcellularLocation>
        <location evidence="1 11">Membrane</location>
        <topology evidence="1 11">Single-pass type I membrane protein</topology>
    </subcellularLocation>
</comment>
<dbReference type="Gene3D" id="2.60.40.1510">
    <property type="entry name" value="ntegrin, alpha v. Chain A, domain 3"/>
    <property type="match status" value="1"/>
</dbReference>
<evidence type="ECO:0000256" key="11">
    <source>
        <dbReference type="RuleBase" id="RU003762"/>
    </source>
</evidence>
<evidence type="ECO:0000256" key="7">
    <source>
        <dbReference type="ARBA" id="ARBA00023136"/>
    </source>
</evidence>
<dbReference type="SUPFAM" id="SSF69318">
    <property type="entry name" value="Integrin alpha N-terminal domain"/>
    <property type="match status" value="1"/>
</dbReference>
<feature type="compositionally biased region" description="Basic and acidic residues" evidence="12">
    <location>
        <begin position="359"/>
        <end position="381"/>
    </location>
</feature>
<evidence type="ECO:0000256" key="10">
    <source>
        <dbReference type="PROSITE-ProRule" id="PRU00803"/>
    </source>
</evidence>
<dbReference type="GO" id="GO:0098609">
    <property type="term" value="P:cell-cell adhesion"/>
    <property type="evidence" value="ECO:0007669"/>
    <property type="project" value="TreeGrafter"/>
</dbReference>
<dbReference type="SUPFAM" id="SSF69179">
    <property type="entry name" value="Integrin domains"/>
    <property type="match status" value="2"/>
</dbReference>
<evidence type="ECO:0000256" key="2">
    <source>
        <dbReference type="ARBA" id="ARBA00008054"/>
    </source>
</evidence>
<evidence type="ECO:0000256" key="12">
    <source>
        <dbReference type="SAM" id="MobiDB-lite"/>
    </source>
</evidence>
<dbReference type="SMART" id="SM00191">
    <property type="entry name" value="Int_alpha"/>
    <property type="match status" value="5"/>
</dbReference>
<feature type="repeat" description="FG-GAP" evidence="10">
    <location>
        <begin position="428"/>
        <end position="485"/>
    </location>
</feature>
<feature type="region of interest" description="Disordered" evidence="12">
    <location>
        <begin position="1266"/>
        <end position="1293"/>
    </location>
</feature>
<dbReference type="InterPro" id="IPR048286">
    <property type="entry name" value="Integrin_alpha_Ig-like_3"/>
</dbReference>
<sequence length="1293" mass="142454">HARQKHDILWRNLPHCGMTIAHCTNAMFLASVVFFAVGVGFSFLPQKALSFNIDTLTPVLKTGKPNTEFGFSVAGMNDSFLDKGLLIGAPFYGSSGSVHWCRSLRDACDPVRLDIYRSSRATNEIGKELFGYSLSTTLQNDVKSVVVCAPRLSFNIAGRLFVTGGCFSLEDSFTRTRFLGASPCLNIRGSAASFDLRFCTIGASSVRYKKQNEDLVMMGSPYYSFVKGTSLTHNDTGLNQMMQTETDSLEDHSLLGSSTAVSDAVYAPKTDSERPLVVASGAPGVPISGTRKDNSLGSGFVALNLIPRGGSQAALPFILRLEGQSFGSRFGHAVLLADINGDGWDDLLVGAPFQRIREAKNSEPERQAAEHEGASVLRSEDSQSTTETADAETTVPEAPFGCVYLFWNRKNRMPDQVTYPPFSFDAVQLLEAPSELSPRSGFGVAITRLGDINHDGIDDFAVGAPYDGQGGAVVIYHGSKDNQIKPPTQIIKATQFTKVLQTFGFSVGLDGVDLDNNGYADLVVGAPATSTVVVLRTRPIIEVTIHIVRPDGSTQIDQNLQRLPDCTREAQQLRGYISSIVHCMDVKILATFSSIDRAPCTVTSLPIDMLFVINPSERWISEKFASNKTTGSPVIDIPAVSFLEEKEYVLPTAELRRFYRQVPSELPALSDESFPLYLLHHDALCREPARAHEPLSPAEIAAARTVRVAFRDLNLVDLSRPLRFGVKWVLEPPNPTTEQADINNFPTNDPRNNTDVKMMRFLHRCQTQTCRPILRTTFEYRVTRDRDGAVVFVGDDSSQSIEVIIAVENVGQDPSFTTNVFSKYPEDLLEFDPKASRGSLVQPGLVLCHIGNPLQGSSRASCQLKFAVLGQQLTLAPETFTINSTVATSPNTLPTPLTPLEDKLTVKVKMTLNVTIEGEILPDAAYFGGNVTDGILVNGGENKIGSTRLLVRLKIQNLRKHSLMPKSRLIIDWPYEISGDIDEDHGKYMLYLLEPPYVIKTDLPAGPSITSKGFNTSVVCDSRALAELVNPYNYRVFNSLRPSKLGTPVPTMPVDLPAKHPRGYPPLRSNLDLTLMPPDGDIAEKRYSTTLSCHNGQLRCKQIVCEIGALSYRAGPITLELTARLWDNTMRQDFKNVFLTHVQMTVTWRAIATYAIDIHDREFAGDEFDLKIFNNLEPAPVYPKNLPLYIGLAAFAGLLLLAILIIILWKAKFFERKKFKRRFARKRPAAEGVDSEGDQSTQPLQCSPEHQLPSYAIFDAERQRPLSMQSSVSKDEGRRSLHSPPLSAFGPVV</sequence>
<dbReference type="InterPro" id="IPR028994">
    <property type="entry name" value="Integrin_alpha_N"/>
</dbReference>
<dbReference type="PROSITE" id="PS51470">
    <property type="entry name" value="FG_GAP"/>
    <property type="match status" value="4"/>
</dbReference>
<evidence type="ECO:0000256" key="8">
    <source>
        <dbReference type="ARBA" id="ARBA00023170"/>
    </source>
</evidence>
<keyword evidence="4" id="KW-0677">Repeat</keyword>
<keyword evidence="8 11" id="KW-0675">Receptor</keyword>
<keyword evidence="3" id="KW-0732">Signal</keyword>
<feature type="repeat" description="FG-GAP" evidence="10">
    <location>
        <begin position="489"/>
        <end position="552"/>
    </location>
</feature>
<dbReference type="Gene3D" id="2.60.40.1530">
    <property type="entry name" value="ntegrin, alpha v. Chain A, domain 4"/>
    <property type="match status" value="1"/>
</dbReference>
<feature type="region of interest" description="Disordered" evidence="12">
    <location>
        <begin position="359"/>
        <end position="393"/>
    </location>
</feature>
<organism evidence="14">
    <name type="scientific">Schistocephalus solidus</name>
    <name type="common">Tapeworm</name>
    <dbReference type="NCBI Taxonomy" id="70667"/>
    <lineage>
        <taxon>Eukaryota</taxon>
        <taxon>Metazoa</taxon>
        <taxon>Spiralia</taxon>
        <taxon>Lophotrochozoa</taxon>
        <taxon>Platyhelminthes</taxon>
        <taxon>Cestoda</taxon>
        <taxon>Eucestoda</taxon>
        <taxon>Diphyllobothriidea</taxon>
        <taxon>Diphyllobothriidae</taxon>
        <taxon>Schistocephalus</taxon>
    </lineage>
</organism>
<dbReference type="GO" id="GO:0033627">
    <property type="term" value="P:cell adhesion mediated by integrin"/>
    <property type="evidence" value="ECO:0007669"/>
    <property type="project" value="TreeGrafter"/>
</dbReference>
<evidence type="ECO:0000256" key="4">
    <source>
        <dbReference type="ARBA" id="ARBA00022737"/>
    </source>
</evidence>
<keyword evidence="11" id="KW-0812">Transmembrane</keyword>
<name>A0A0X3P2M0_SCHSO</name>
<gene>
    <name evidence="14" type="primary">ITA3</name>
    <name evidence="14" type="ORF">TR150523</name>
</gene>
<dbReference type="PANTHER" id="PTHR23220">
    <property type="entry name" value="INTEGRIN ALPHA"/>
    <property type="match status" value="1"/>
</dbReference>
<keyword evidence="6 11" id="KW-0401">Integrin</keyword>
<dbReference type="Pfam" id="PF01839">
    <property type="entry name" value="FG-GAP"/>
    <property type="match status" value="2"/>
</dbReference>
<reference evidence="14" key="1">
    <citation type="submission" date="2016-01" db="EMBL/GenBank/DDBJ databases">
        <title>Reference transcriptome for the parasite Schistocephalus solidus: insights into the molecular evolution of parasitism.</title>
        <authorList>
            <person name="Hebert F.O."/>
            <person name="Grambauer S."/>
            <person name="Barber I."/>
            <person name="Landry C.R."/>
            <person name="Aubin-Horth N."/>
        </authorList>
    </citation>
    <scope>NUCLEOTIDE SEQUENCE</scope>
</reference>
<feature type="transmembrane region" description="Helical" evidence="11">
    <location>
        <begin position="1188"/>
        <end position="1211"/>
    </location>
</feature>
<dbReference type="InterPro" id="IPR013517">
    <property type="entry name" value="FG-GAP"/>
</dbReference>
<evidence type="ECO:0000256" key="3">
    <source>
        <dbReference type="ARBA" id="ARBA00022729"/>
    </source>
</evidence>
<feature type="repeat" description="FG-GAP" evidence="10">
    <location>
        <begin position="317"/>
        <end position="354"/>
    </location>
</feature>
<dbReference type="EMBL" id="GEEE01019158">
    <property type="protein sequence ID" value="JAP44067.1"/>
    <property type="molecule type" value="Transcribed_RNA"/>
</dbReference>
<evidence type="ECO:0000256" key="1">
    <source>
        <dbReference type="ARBA" id="ARBA00004479"/>
    </source>
</evidence>
<feature type="region of interest" description="Disordered" evidence="12">
    <location>
        <begin position="1230"/>
        <end position="1249"/>
    </location>
</feature>
<dbReference type="GO" id="GO:0009897">
    <property type="term" value="C:external side of plasma membrane"/>
    <property type="evidence" value="ECO:0007669"/>
    <property type="project" value="TreeGrafter"/>
</dbReference>